<evidence type="ECO:0000313" key="3">
    <source>
        <dbReference type="Proteomes" id="UP001589818"/>
    </source>
</evidence>
<dbReference type="Pfam" id="PF08241">
    <property type="entry name" value="Methyltransf_11"/>
    <property type="match status" value="1"/>
</dbReference>
<evidence type="ECO:0000259" key="1">
    <source>
        <dbReference type="Pfam" id="PF08241"/>
    </source>
</evidence>
<dbReference type="CDD" id="cd02440">
    <property type="entry name" value="AdoMet_MTases"/>
    <property type="match status" value="1"/>
</dbReference>
<accession>A0ABV6JEH7</accession>
<keyword evidence="2" id="KW-0808">Transferase</keyword>
<reference evidence="2 3" key="1">
    <citation type="submission" date="2024-09" db="EMBL/GenBank/DDBJ databases">
        <authorList>
            <person name="Sun Q."/>
            <person name="Mori K."/>
        </authorList>
    </citation>
    <scope>NUCLEOTIDE SEQUENCE [LARGE SCALE GENOMIC DNA]</scope>
    <source>
        <strain evidence="2 3">CCM 4839</strain>
    </source>
</reference>
<dbReference type="EMBL" id="JBHLVF010000031">
    <property type="protein sequence ID" value="MFC0393280.1"/>
    <property type="molecule type" value="Genomic_DNA"/>
</dbReference>
<dbReference type="GO" id="GO:0008168">
    <property type="term" value="F:methyltransferase activity"/>
    <property type="evidence" value="ECO:0007669"/>
    <property type="project" value="UniProtKB-KW"/>
</dbReference>
<dbReference type="RefSeq" id="WP_204817764.1">
    <property type="nucleotide sequence ID" value="NZ_JANHOF010000002.1"/>
</dbReference>
<keyword evidence="2" id="KW-0489">Methyltransferase</keyword>
<dbReference type="GO" id="GO:0032259">
    <property type="term" value="P:methylation"/>
    <property type="evidence" value="ECO:0007669"/>
    <property type="project" value="UniProtKB-KW"/>
</dbReference>
<sequence>MEQRWEAGLYDQAMSFVSKYGVGVLDLVAAKPGERIIDWGCGTGDLADQLAQQGAIVTGIDASASMIAKAQQKYPAVAFVADGQRYRSETQVDAVMSNAALHWMTDAESTAASIAGSLRYGGRFSAEFGAAGNIAEVRRALEESFHSAGVLELLRIPWYFPTIGEYTSLLERHGLSVRMAERIERPTPLTGGEEGLRIWLDTFANGLLTPLDEACRGEVIDGTERRLKQTKLYQDGEWILDYERIRVTATKR</sequence>
<dbReference type="PANTHER" id="PTHR43861:SF1">
    <property type="entry name" value="TRANS-ACONITATE 2-METHYLTRANSFERASE"/>
    <property type="match status" value="1"/>
</dbReference>
<dbReference type="Gene3D" id="3.40.50.150">
    <property type="entry name" value="Vaccinia Virus protein VP39"/>
    <property type="match status" value="1"/>
</dbReference>
<comment type="caution">
    <text evidence="2">The sequence shown here is derived from an EMBL/GenBank/DDBJ whole genome shotgun (WGS) entry which is preliminary data.</text>
</comment>
<proteinExistence type="predicted"/>
<name>A0ABV6JEH7_9BACL</name>
<gene>
    <name evidence="2" type="ORF">ACFFJ8_18090</name>
</gene>
<dbReference type="SUPFAM" id="SSF53335">
    <property type="entry name" value="S-adenosyl-L-methionine-dependent methyltransferases"/>
    <property type="match status" value="1"/>
</dbReference>
<dbReference type="Proteomes" id="UP001589818">
    <property type="component" value="Unassembled WGS sequence"/>
</dbReference>
<feature type="domain" description="Methyltransferase type 11" evidence="1">
    <location>
        <begin position="38"/>
        <end position="124"/>
    </location>
</feature>
<keyword evidence="3" id="KW-1185">Reference proteome</keyword>
<organism evidence="2 3">
    <name type="scientific">Paenibacillus mendelii</name>
    <dbReference type="NCBI Taxonomy" id="206163"/>
    <lineage>
        <taxon>Bacteria</taxon>
        <taxon>Bacillati</taxon>
        <taxon>Bacillota</taxon>
        <taxon>Bacilli</taxon>
        <taxon>Bacillales</taxon>
        <taxon>Paenibacillaceae</taxon>
        <taxon>Paenibacillus</taxon>
    </lineage>
</organism>
<protein>
    <submittedName>
        <fullName evidence="2">Class I SAM-dependent methyltransferase</fullName>
    </submittedName>
</protein>
<dbReference type="PANTHER" id="PTHR43861">
    <property type="entry name" value="TRANS-ACONITATE 2-METHYLTRANSFERASE-RELATED"/>
    <property type="match status" value="1"/>
</dbReference>
<evidence type="ECO:0000313" key="2">
    <source>
        <dbReference type="EMBL" id="MFC0393280.1"/>
    </source>
</evidence>
<dbReference type="InterPro" id="IPR029063">
    <property type="entry name" value="SAM-dependent_MTases_sf"/>
</dbReference>
<dbReference type="InterPro" id="IPR013216">
    <property type="entry name" value="Methyltransf_11"/>
</dbReference>